<proteinExistence type="predicted"/>
<comment type="caution">
    <text evidence="1">The sequence shown here is derived from an EMBL/GenBank/DDBJ whole genome shotgun (WGS) entry which is preliminary data.</text>
</comment>
<name>A0A2Z6R5L6_9GLOM</name>
<dbReference type="EMBL" id="BEXD01001236">
    <property type="protein sequence ID" value="GBB93104.1"/>
    <property type="molecule type" value="Genomic_DNA"/>
</dbReference>
<reference evidence="1 3" key="1">
    <citation type="submission" date="2017-11" db="EMBL/GenBank/DDBJ databases">
        <title>The genome of Rhizophagus clarus HR1 reveals common genetic basis of auxotrophy among arbuscular mycorrhizal fungi.</title>
        <authorList>
            <person name="Kobayashi Y."/>
        </authorList>
    </citation>
    <scope>NUCLEOTIDE SEQUENCE [LARGE SCALE GENOMIC DNA]</scope>
    <source>
        <strain evidence="1 3">HR1</strain>
    </source>
</reference>
<dbReference type="EMBL" id="BLAL01000057">
    <property type="protein sequence ID" value="GES81473.1"/>
    <property type="molecule type" value="Genomic_DNA"/>
</dbReference>
<protein>
    <submittedName>
        <fullName evidence="1">Uncharacterized protein</fullName>
    </submittedName>
</protein>
<reference evidence="2" key="2">
    <citation type="submission" date="2019-10" db="EMBL/GenBank/DDBJ databases">
        <title>Conservation and host-specific expression of non-tandemly repeated heterogenous ribosome RNA gene in arbuscular mycorrhizal fungi.</title>
        <authorList>
            <person name="Maeda T."/>
            <person name="Kobayashi Y."/>
            <person name="Nakagawa T."/>
            <person name="Ezawa T."/>
            <person name="Yamaguchi K."/>
            <person name="Bino T."/>
            <person name="Nishimoto Y."/>
            <person name="Shigenobu S."/>
            <person name="Kawaguchi M."/>
        </authorList>
    </citation>
    <scope>NUCLEOTIDE SEQUENCE</scope>
    <source>
        <strain evidence="2">HR1</strain>
    </source>
</reference>
<sequence length="170" mass="19995">MYKKQCVKDLPCIFANLVVIYERKGLRKCETKIPQTWRHASTKAVASRLSLYHTFFLELINLQISLESYSLCKKHYNQIISINHFYKSLLNPDQITNFNSFQNQNKRKRHSIDNSKLNTELNITSTCDFSVQFSESETSMCDFSAQFPEFKTCTYNKFECEQTTSKIQQL</sequence>
<gene>
    <name evidence="2" type="ORF">RCL2_000871600</name>
    <name evidence="1" type="ORF">RclHR1_02110003</name>
</gene>
<evidence type="ECO:0000313" key="2">
    <source>
        <dbReference type="EMBL" id="GES81473.1"/>
    </source>
</evidence>
<evidence type="ECO:0000313" key="3">
    <source>
        <dbReference type="Proteomes" id="UP000247702"/>
    </source>
</evidence>
<accession>A0A2Z6R5L6</accession>
<dbReference type="Proteomes" id="UP000247702">
    <property type="component" value="Unassembled WGS sequence"/>
</dbReference>
<dbReference type="Proteomes" id="UP000615446">
    <property type="component" value="Unassembled WGS sequence"/>
</dbReference>
<keyword evidence="3" id="KW-1185">Reference proteome</keyword>
<organism evidence="1 3">
    <name type="scientific">Rhizophagus clarus</name>
    <dbReference type="NCBI Taxonomy" id="94130"/>
    <lineage>
        <taxon>Eukaryota</taxon>
        <taxon>Fungi</taxon>
        <taxon>Fungi incertae sedis</taxon>
        <taxon>Mucoromycota</taxon>
        <taxon>Glomeromycotina</taxon>
        <taxon>Glomeromycetes</taxon>
        <taxon>Glomerales</taxon>
        <taxon>Glomeraceae</taxon>
        <taxon>Rhizophagus</taxon>
    </lineage>
</organism>
<dbReference type="OrthoDB" id="2448326at2759"/>
<evidence type="ECO:0000313" key="1">
    <source>
        <dbReference type="EMBL" id="GBB93104.1"/>
    </source>
</evidence>
<dbReference type="AlphaFoldDB" id="A0A2Z6R5L6"/>